<dbReference type="InterPro" id="IPR011989">
    <property type="entry name" value="ARM-like"/>
</dbReference>
<dbReference type="GO" id="GO:0006886">
    <property type="term" value="P:intracellular protein transport"/>
    <property type="evidence" value="ECO:0007669"/>
    <property type="project" value="InterPro"/>
</dbReference>
<dbReference type="GO" id="GO:0012505">
    <property type="term" value="C:endomembrane system"/>
    <property type="evidence" value="ECO:0007669"/>
    <property type="project" value="UniProtKB-SubCell"/>
</dbReference>
<dbReference type="InterPro" id="IPR013037">
    <property type="entry name" value="Clathrin_b-adaptin_app_Ig-like"/>
</dbReference>
<evidence type="ECO:0000313" key="8">
    <source>
        <dbReference type="EMBL" id="KNE67004.1"/>
    </source>
</evidence>
<dbReference type="InterPro" id="IPR002553">
    <property type="entry name" value="Clathrin/coatomer_adapt-like_N"/>
</dbReference>
<evidence type="ECO:0000256" key="6">
    <source>
        <dbReference type="SAM" id="MobiDB-lite"/>
    </source>
</evidence>
<dbReference type="SUPFAM" id="SSF48371">
    <property type="entry name" value="ARM repeat"/>
    <property type="match status" value="1"/>
</dbReference>
<evidence type="ECO:0000256" key="3">
    <source>
        <dbReference type="ARBA" id="ARBA00022448"/>
    </source>
</evidence>
<dbReference type="VEuPathDB" id="FungiDB:AMAG_11471"/>
<dbReference type="AlphaFoldDB" id="A0A0L0SXE8"/>
<organism evidence="8 9">
    <name type="scientific">Allomyces macrogynus (strain ATCC 38327)</name>
    <name type="common">Allomyces javanicus var. macrogynus</name>
    <dbReference type="NCBI Taxonomy" id="578462"/>
    <lineage>
        <taxon>Eukaryota</taxon>
        <taxon>Fungi</taxon>
        <taxon>Fungi incertae sedis</taxon>
        <taxon>Blastocladiomycota</taxon>
        <taxon>Blastocladiomycetes</taxon>
        <taxon>Blastocladiales</taxon>
        <taxon>Blastocladiaceae</taxon>
        <taxon>Allomyces</taxon>
    </lineage>
</organism>
<gene>
    <name evidence="8" type="ORF">AMAG_11471</name>
</gene>
<comment type="subcellular location">
    <subcellularLocation>
        <location evidence="1">Endomembrane system</location>
    </subcellularLocation>
</comment>
<feature type="compositionally biased region" description="Polar residues" evidence="6">
    <location>
        <begin position="609"/>
        <end position="622"/>
    </location>
</feature>
<comment type="similarity">
    <text evidence="2">Belongs to the adaptor complexes large subunit family.</text>
</comment>
<feature type="domain" description="Clathrin/coatomer adaptor adaptin-like N-terminal" evidence="7">
    <location>
        <begin position="26"/>
        <end position="532"/>
    </location>
</feature>
<evidence type="ECO:0000256" key="2">
    <source>
        <dbReference type="ARBA" id="ARBA00006613"/>
    </source>
</evidence>
<dbReference type="STRING" id="578462.A0A0L0SXE8"/>
<reference evidence="9" key="2">
    <citation type="submission" date="2009-11" db="EMBL/GenBank/DDBJ databases">
        <title>The Genome Sequence of Allomyces macrogynus strain ATCC 38327.</title>
        <authorList>
            <consortium name="The Broad Institute Genome Sequencing Platform"/>
            <person name="Russ C."/>
            <person name="Cuomo C."/>
            <person name="Shea T."/>
            <person name="Young S.K."/>
            <person name="Zeng Q."/>
            <person name="Koehrsen M."/>
            <person name="Haas B."/>
            <person name="Borodovsky M."/>
            <person name="Guigo R."/>
            <person name="Alvarado L."/>
            <person name="Berlin A."/>
            <person name="Borenstein D."/>
            <person name="Chen Z."/>
            <person name="Engels R."/>
            <person name="Freedman E."/>
            <person name="Gellesch M."/>
            <person name="Goldberg J."/>
            <person name="Griggs A."/>
            <person name="Gujja S."/>
            <person name="Heiman D."/>
            <person name="Hepburn T."/>
            <person name="Howarth C."/>
            <person name="Jen D."/>
            <person name="Larson L."/>
            <person name="Lewis B."/>
            <person name="Mehta T."/>
            <person name="Park D."/>
            <person name="Pearson M."/>
            <person name="Roberts A."/>
            <person name="Saif S."/>
            <person name="Shenoy N."/>
            <person name="Sisk P."/>
            <person name="Stolte C."/>
            <person name="Sykes S."/>
            <person name="Walk T."/>
            <person name="White J."/>
            <person name="Yandava C."/>
            <person name="Burger G."/>
            <person name="Gray M.W."/>
            <person name="Holland P.W.H."/>
            <person name="King N."/>
            <person name="Lang F.B.F."/>
            <person name="Roger A.J."/>
            <person name="Ruiz-Trillo I."/>
            <person name="Lander E."/>
            <person name="Nusbaum C."/>
        </authorList>
    </citation>
    <scope>NUCLEOTIDE SEQUENCE [LARGE SCALE GENOMIC DNA]</scope>
    <source>
        <strain evidence="9">ATCC 38327</strain>
    </source>
</reference>
<evidence type="ECO:0000256" key="5">
    <source>
        <dbReference type="ARBA" id="ARBA00023136"/>
    </source>
</evidence>
<evidence type="ECO:0000256" key="4">
    <source>
        <dbReference type="ARBA" id="ARBA00022927"/>
    </source>
</evidence>
<feature type="region of interest" description="Disordered" evidence="6">
    <location>
        <begin position="598"/>
        <end position="625"/>
    </location>
</feature>
<dbReference type="InterPro" id="IPR013041">
    <property type="entry name" value="Clathrin_app_Ig-like_sf"/>
</dbReference>
<reference evidence="8 9" key="1">
    <citation type="submission" date="2009-11" db="EMBL/GenBank/DDBJ databases">
        <title>Annotation of Allomyces macrogynus ATCC 38327.</title>
        <authorList>
            <consortium name="The Broad Institute Genome Sequencing Platform"/>
            <person name="Russ C."/>
            <person name="Cuomo C."/>
            <person name="Burger G."/>
            <person name="Gray M.W."/>
            <person name="Holland P.W.H."/>
            <person name="King N."/>
            <person name="Lang F.B.F."/>
            <person name="Roger A.J."/>
            <person name="Ruiz-Trillo I."/>
            <person name="Young S.K."/>
            <person name="Zeng Q."/>
            <person name="Gargeya S."/>
            <person name="Fitzgerald M."/>
            <person name="Haas B."/>
            <person name="Abouelleil A."/>
            <person name="Alvarado L."/>
            <person name="Arachchi H.M."/>
            <person name="Berlin A."/>
            <person name="Chapman S.B."/>
            <person name="Gearin G."/>
            <person name="Goldberg J."/>
            <person name="Griggs A."/>
            <person name="Gujja S."/>
            <person name="Hansen M."/>
            <person name="Heiman D."/>
            <person name="Howarth C."/>
            <person name="Larimer J."/>
            <person name="Lui A."/>
            <person name="MacDonald P.J.P."/>
            <person name="McCowen C."/>
            <person name="Montmayeur A."/>
            <person name="Murphy C."/>
            <person name="Neiman D."/>
            <person name="Pearson M."/>
            <person name="Priest M."/>
            <person name="Roberts A."/>
            <person name="Saif S."/>
            <person name="Shea T."/>
            <person name="Sisk P."/>
            <person name="Stolte C."/>
            <person name="Sykes S."/>
            <person name="Wortman J."/>
            <person name="Nusbaum C."/>
            <person name="Birren B."/>
        </authorList>
    </citation>
    <scope>NUCLEOTIDE SEQUENCE [LARGE SCALE GENOMIC DNA]</scope>
    <source>
        <strain evidence="8 9">ATCC 38327</strain>
    </source>
</reference>
<dbReference type="Gene3D" id="1.25.10.10">
    <property type="entry name" value="Leucine-rich Repeat Variant"/>
    <property type="match status" value="1"/>
</dbReference>
<keyword evidence="4" id="KW-0653">Protein transport</keyword>
<keyword evidence="5" id="KW-0472">Membrane</keyword>
<keyword evidence="3" id="KW-0813">Transport</keyword>
<dbReference type="InterPro" id="IPR026739">
    <property type="entry name" value="AP_beta"/>
</dbReference>
<dbReference type="GO" id="GO:0030117">
    <property type="term" value="C:membrane coat"/>
    <property type="evidence" value="ECO:0007669"/>
    <property type="project" value="InterPro"/>
</dbReference>
<dbReference type="eggNOG" id="KOG1061">
    <property type="taxonomic scope" value="Eukaryota"/>
</dbReference>
<name>A0A0L0SXE8_ALLM3</name>
<proteinExistence type="inferred from homology"/>
<sequence length="1087" mass="114089">MADAKYFSKGKATELDAEFRLADKAGKGAKKKEILKRVIANMTMGTDMSSLFHQVIQCAALPGIDVKKMIYLYLINYAKQVPDLCTLAVNLLLKDTRDPNPLTRAQALRTMGYITTPEMLDSMCDALRAAAKDDDPFVRKTAVVGISKLFINSADMCQSEGFLETLSEMVYDANGAVMASALAVLKEIAPHAPSVMLQLDLTKASKLITALDECSEWYQVYVLDALMQFVPATSDDALLVCDRITNRLQHANSAVSMTALKVILHLLDYVLNDDAVASMCGKLTPPLITLMSRSAEIQYTALRNIVLILDKRPQVLANEVKAFFCKYNDPIYVKMAKLEVLIRLVNEKNCPQVLLELKEYASEADVEFVRKAVKCIGRCAIQIEPMADACIRVLMDLIETRVSYVLQEAVVVLKDIFRRYPNRYEQLLGALTEQLEAIDEPDAKAAYIWILGHYAGNIAGACDALRMFLADILLDPANVQLALLNAAVKTRIAQAAGSDALLDEIVAHLTDNVDNPDVRDRAIMYGRLFKQHPAVIQRVLAAPKPTISLESDGVPPHLVHELLLELGSLASILHRPAATFLGATAVKSVLPGQADGDNNAMGGGYADTADQSVTQQQKQSPSAGGARAMNLLDMDEPAAVVPSPAPMGGYRPASPGTVSSAIDNVASSMSYQQQLSSLAGAVPSVAAGSMSQSSSMRAISPTQGIADMGGSATGSPYQRPSMVPEEPSGLLDGPAPMAPVQPAAFGAAPGMGQMYGGTAPTASTAGANGFGGAASGFGAAAGGFGGAATGFGGAASGFGGPTSGFGVATSGFGGPASGFGAGGISAPSALGGLPADLAGMSLASPVVVSDTLLLARENGKCLEIQGAMRRDPYAPAGTHRLCLAMKMSNAGIAAMDGLMIRLNVNPFGLQLDMNAKLPIVRPGSVPVPVTVPLVAGPVPPYASWPEIAKSKPLTVQAAIRTPTGTEFFLIPAPVQEMVSGEVVTDPEAYAMLQGSGQVQVKTLASVNMDRIVARLKTLRVTVAPPTNVNGTKRVVVSGCLLGGQKFAVQLAAPETTASATGPVQIKSAAAIPNLDAGIMEFVESLAV</sequence>
<evidence type="ECO:0000256" key="1">
    <source>
        <dbReference type="ARBA" id="ARBA00004308"/>
    </source>
</evidence>
<accession>A0A0L0SXE8</accession>
<keyword evidence="9" id="KW-1185">Reference proteome</keyword>
<dbReference type="SUPFAM" id="SSF49348">
    <property type="entry name" value="Clathrin adaptor appendage domain"/>
    <property type="match status" value="1"/>
</dbReference>
<dbReference type="InterPro" id="IPR016024">
    <property type="entry name" value="ARM-type_fold"/>
</dbReference>
<dbReference type="GO" id="GO:0016192">
    <property type="term" value="P:vesicle-mediated transport"/>
    <property type="evidence" value="ECO:0007669"/>
    <property type="project" value="InterPro"/>
</dbReference>
<dbReference type="Pfam" id="PF01602">
    <property type="entry name" value="Adaptin_N"/>
    <property type="match status" value="1"/>
</dbReference>
<dbReference type="OrthoDB" id="10254310at2759"/>
<feature type="region of interest" description="Disordered" evidence="6">
    <location>
        <begin position="707"/>
        <end position="728"/>
    </location>
</feature>
<evidence type="ECO:0000259" key="7">
    <source>
        <dbReference type="Pfam" id="PF01602"/>
    </source>
</evidence>
<dbReference type="PANTHER" id="PTHR11134">
    <property type="entry name" value="ADAPTOR COMPLEX SUBUNIT BETA FAMILY MEMBER"/>
    <property type="match status" value="1"/>
</dbReference>
<protein>
    <recommendedName>
        <fullName evidence="7">Clathrin/coatomer adaptor adaptin-like N-terminal domain-containing protein</fullName>
    </recommendedName>
</protein>
<evidence type="ECO:0000313" key="9">
    <source>
        <dbReference type="Proteomes" id="UP000054350"/>
    </source>
</evidence>
<dbReference type="Proteomes" id="UP000054350">
    <property type="component" value="Unassembled WGS sequence"/>
</dbReference>
<dbReference type="EMBL" id="GG745351">
    <property type="protein sequence ID" value="KNE67004.1"/>
    <property type="molecule type" value="Genomic_DNA"/>
</dbReference>
<dbReference type="Gene3D" id="2.60.40.1150">
    <property type="match status" value="1"/>
</dbReference>